<organism evidence="4 5">
    <name type="scientific">Elongatibacter sediminis</name>
    <dbReference type="NCBI Taxonomy" id="3119006"/>
    <lineage>
        <taxon>Bacteria</taxon>
        <taxon>Pseudomonadati</taxon>
        <taxon>Pseudomonadota</taxon>
        <taxon>Gammaproteobacteria</taxon>
        <taxon>Chromatiales</taxon>
        <taxon>Wenzhouxiangellaceae</taxon>
        <taxon>Elongatibacter</taxon>
    </lineage>
</organism>
<evidence type="ECO:0000256" key="1">
    <source>
        <dbReference type="SAM" id="Coils"/>
    </source>
</evidence>
<dbReference type="GO" id="GO:0030488">
    <property type="term" value="P:tRNA methylation"/>
    <property type="evidence" value="ECO:0007669"/>
    <property type="project" value="TreeGrafter"/>
</dbReference>
<dbReference type="AlphaFoldDB" id="A0AAW9R955"/>
<dbReference type="InterPro" id="IPR027417">
    <property type="entry name" value="P-loop_NTPase"/>
</dbReference>
<evidence type="ECO:0000259" key="3">
    <source>
        <dbReference type="Pfam" id="PF01926"/>
    </source>
</evidence>
<reference evidence="4 5" key="1">
    <citation type="submission" date="2024-02" db="EMBL/GenBank/DDBJ databases">
        <title>A novel Wenzhouxiangellaceae bacterium, isolated from coastal sediments.</title>
        <authorList>
            <person name="Du Z.-J."/>
            <person name="Ye Y.-Q."/>
            <person name="Zhang X.-Y."/>
        </authorList>
    </citation>
    <scope>NUCLEOTIDE SEQUENCE [LARGE SCALE GENOMIC DNA]</scope>
    <source>
        <strain evidence="4 5">CH-27</strain>
    </source>
</reference>
<dbReference type="RefSeq" id="WP_354696825.1">
    <property type="nucleotide sequence ID" value="NZ_JAZHOG010000014.1"/>
</dbReference>
<feature type="coiled-coil region" evidence="1">
    <location>
        <begin position="289"/>
        <end position="332"/>
    </location>
</feature>
<proteinExistence type="predicted"/>
<dbReference type="GO" id="GO:0005829">
    <property type="term" value="C:cytosol"/>
    <property type="evidence" value="ECO:0007669"/>
    <property type="project" value="TreeGrafter"/>
</dbReference>
<dbReference type="GO" id="GO:0002098">
    <property type="term" value="P:tRNA wobble uridine modification"/>
    <property type="evidence" value="ECO:0007669"/>
    <property type="project" value="TreeGrafter"/>
</dbReference>
<evidence type="ECO:0000313" key="4">
    <source>
        <dbReference type="EMBL" id="MEJ8569502.1"/>
    </source>
</evidence>
<keyword evidence="5" id="KW-1185">Reference proteome</keyword>
<feature type="domain" description="G" evidence="3">
    <location>
        <begin position="121"/>
        <end position="227"/>
    </location>
</feature>
<dbReference type="GO" id="GO:0005525">
    <property type="term" value="F:GTP binding"/>
    <property type="evidence" value="ECO:0007669"/>
    <property type="project" value="InterPro"/>
</dbReference>
<evidence type="ECO:0000313" key="5">
    <source>
        <dbReference type="Proteomes" id="UP001359886"/>
    </source>
</evidence>
<name>A0AAW9R955_9GAMM</name>
<dbReference type="Proteomes" id="UP001359886">
    <property type="component" value="Unassembled WGS sequence"/>
</dbReference>
<dbReference type="Pfam" id="PF01926">
    <property type="entry name" value="MMR_HSR1"/>
    <property type="match status" value="1"/>
</dbReference>
<dbReference type="SUPFAM" id="SSF52540">
    <property type="entry name" value="P-loop containing nucleoside triphosphate hydrolases"/>
    <property type="match status" value="1"/>
</dbReference>
<keyword evidence="2" id="KW-0472">Membrane</keyword>
<protein>
    <submittedName>
        <fullName evidence="4">GTPase</fullName>
    </submittedName>
</protein>
<accession>A0AAW9R955</accession>
<feature type="transmembrane region" description="Helical" evidence="2">
    <location>
        <begin position="45"/>
        <end position="66"/>
    </location>
</feature>
<dbReference type="InterPro" id="IPR006073">
    <property type="entry name" value="GTP-bd"/>
</dbReference>
<dbReference type="Gene3D" id="3.40.50.300">
    <property type="entry name" value="P-loop containing nucleotide triphosphate hydrolases"/>
    <property type="match status" value="1"/>
</dbReference>
<keyword evidence="2" id="KW-0812">Transmembrane</keyword>
<gene>
    <name evidence="4" type="ORF">V3330_17880</name>
</gene>
<dbReference type="PANTHER" id="PTHR42714:SF2">
    <property type="entry name" value="TRNA MODIFICATION GTPASE GTPBP3, MITOCHONDRIAL"/>
    <property type="match status" value="1"/>
</dbReference>
<dbReference type="EMBL" id="JAZHOG010000014">
    <property type="protein sequence ID" value="MEJ8569502.1"/>
    <property type="molecule type" value="Genomic_DNA"/>
</dbReference>
<keyword evidence="2" id="KW-1133">Transmembrane helix</keyword>
<dbReference type="PANTHER" id="PTHR42714">
    <property type="entry name" value="TRNA MODIFICATION GTPASE GTPBP3"/>
    <property type="match status" value="1"/>
</dbReference>
<comment type="caution">
    <text evidence="4">The sequence shown here is derived from an EMBL/GenBank/DDBJ whole genome shotgun (WGS) entry which is preliminary data.</text>
</comment>
<sequence>MPLRLLVSIVILLAALLTLFIFLLATDTALSVWSYLREAPAWLRLAYFGLAIAVPLVTVVLFWSWLRPGRKPDKPDRAAPADYDSLHDELTEAGQAGVDVGPALEEIREQRRRKASGELYIALFGEVSSGKSSLVNALVPEANVETDPRAGTTACIRRHEWTAPSGDRIVVSDLPGFNFEDDTAAMEETRRAHLVIFLCDADLTGSQAEPLRRLAAEGKPVVLALNKSDRYTSEEIDVLTQRLAERSGLPEHDVVAIRTGGREEVVRLLGSGIEQRESRDREPQIEPLLVAVQRRLDENRDLMESLRDTAVLLLASEKLDRARREHRDEQAAEQITRYSRRAVVGALAAVAPGSDLVIQSVLATQLIRELSRIHDVPVKELQIDAFLQLAGSRLKNMTAITLAIAGNAMKAFPGVGTISGGVVHAIAYGMIFDSLGKAAAATLASRGELRPLPAAVAFEEELNANLESGAIRFARLVAQKGRNGKQRDR</sequence>
<evidence type="ECO:0000256" key="2">
    <source>
        <dbReference type="SAM" id="Phobius"/>
    </source>
</evidence>
<keyword evidence="1" id="KW-0175">Coiled coil</keyword>